<dbReference type="PROSITE" id="PS51746">
    <property type="entry name" value="PPM_2"/>
    <property type="match status" value="1"/>
</dbReference>
<reference evidence="2 3" key="1">
    <citation type="submission" date="2016-02" db="EMBL/GenBank/DDBJ databases">
        <authorList>
            <person name="Wen L."/>
            <person name="He K."/>
            <person name="Yang H."/>
        </authorList>
    </citation>
    <scope>NUCLEOTIDE SEQUENCE [LARGE SCALE GENOMIC DNA]</scope>
    <source>
        <strain evidence="2 3">TSA40</strain>
    </source>
</reference>
<dbReference type="Gene3D" id="3.60.40.10">
    <property type="entry name" value="PPM-type phosphatase domain"/>
    <property type="match status" value="1"/>
</dbReference>
<keyword evidence="3" id="KW-1185">Reference proteome</keyword>
<dbReference type="Proteomes" id="UP000197535">
    <property type="component" value="Unassembled WGS sequence"/>
</dbReference>
<dbReference type="GO" id="GO:0004722">
    <property type="term" value="F:protein serine/threonine phosphatase activity"/>
    <property type="evidence" value="ECO:0007669"/>
    <property type="project" value="InterPro"/>
</dbReference>
<dbReference type="InterPro" id="IPR015655">
    <property type="entry name" value="PP2C"/>
</dbReference>
<proteinExistence type="predicted"/>
<protein>
    <submittedName>
        <fullName evidence="2">Protein phosphatase</fullName>
    </submittedName>
</protein>
<evidence type="ECO:0000313" key="2">
    <source>
        <dbReference type="EMBL" id="OWW19799.1"/>
    </source>
</evidence>
<sequence length="274" mass="28763">MANNFDLEFAGLTDTGLVRAQNEDAILISASHRFAILADGMGGYNAGEVASGIASSVMKAALEQALDDITTGGAAENPAGGRPLIPLVVDAAQKANQAVLDAAQAEPQYQGMGTTLVAAVFRQNTVTIAHVGDSRAYRFRQGVLTRMTRDHSLLQEQIDAGLIDPALARFAQIKNLVTRAVGVGTDMEVEAHDHPVQGGDIYLLCSDGLSDMLADDDIAQVLAQGQGELEACCRTLVQQANDNGGFDNISVILARVPGAVTPPGLLERILAWVS</sequence>
<dbReference type="AlphaFoldDB" id="A0A254TAX2"/>
<dbReference type="NCBIfam" id="NF033484">
    <property type="entry name" value="Stp1_PP2C_phos"/>
    <property type="match status" value="1"/>
</dbReference>
<evidence type="ECO:0000313" key="3">
    <source>
        <dbReference type="Proteomes" id="UP000197535"/>
    </source>
</evidence>
<dbReference type="SUPFAM" id="SSF81606">
    <property type="entry name" value="PP2C-like"/>
    <property type="match status" value="1"/>
</dbReference>
<dbReference type="RefSeq" id="WP_088706707.1">
    <property type="nucleotide sequence ID" value="NZ_LSTO01000001.1"/>
</dbReference>
<dbReference type="PANTHER" id="PTHR13832">
    <property type="entry name" value="PROTEIN PHOSPHATASE 2C"/>
    <property type="match status" value="1"/>
</dbReference>
<comment type="caution">
    <text evidence="2">The sequence shown here is derived from an EMBL/GenBank/DDBJ whole genome shotgun (WGS) entry which is preliminary data.</text>
</comment>
<dbReference type="EMBL" id="LSTO01000001">
    <property type="protein sequence ID" value="OWW19799.1"/>
    <property type="molecule type" value="Genomic_DNA"/>
</dbReference>
<feature type="domain" description="PPM-type phosphatase" evidence="1">
    <location>
        <begin position="9"/>
        <end position="256"/>
    </location>
</feature>
<organism evidence="2 3">
    <name type="scientific">Noviherbaspirillum denitrificans</name>
    <dbReference type="NCBI Taxonomy" id="1968433"/>
    <lineage>
        <taxon>Bacteria</taxon>
        <taxon>Pseudomonadati</taxon>
        <taxon>Pseudomonadota</taxon>
        <taxon>Betaproteobacteria</taxon>
        <taxon>Burkholderiales</taxon>
        <taxon>Oxalobacteraceae</taxon>
        <taxon>Noviherbaspirillum</taxon>
    </lineage>
</organism>
<dbReference type="InterPro" id="IPR001932">
    <property type="entry name" value="PPM-type_phosphatase-like_dom"/>
</dbReference>
<dbReference type="PANTHER" id="PTHR13832:SF827">
    <property type="entry name" value="PROTEIN PHOSPHATASE 1L"/>
    <property type="match status" value="1"/>
</dbReference>
<dbReference type="SMART" id="SM00332">
    <property type="entry name" value="PP2Cc"/>
    <property type="match status" value="1"/>
</dbReference>
<accession>A0A254TAX2</accession>
<dbReference type="CDD" id="cd00143">
    <property type="entry name" value="PP2Cc"/>
    <property type="match status" value="1"/>
</dbReference>
<name>A0A254TAX2_9BURK</name>
<dbReference type="SMART" id="SM00331">
    <property type="entry name" value="PP2C_SIG"/>
    <property type="match status" value="1"/>
</dbReference>
<gene>
    <name evidence="2" type="ORF">AYR66_10085</name>
</gene>
<dbReference type="OrthoDB" id="9801841at2"/>
<dbReference type="InterPro" id="IPR036457">
    <property type="entry name" value="PPM-type-like_dom_sf"/>
</dbReference>
<evidence type="ECO:0000259" key="1">
    <source>
        <dbReference type="PROSITE" id="PS51746"/>
    </source>
</evidence>
<dbReference type="Pfam" id="PF13672">
    <property type="entry name" value="PP2C_2"/>
    <property type="match status" value="1"/>
</dbReference>